<comment type="similarity">
    <text evidence="2 11">Belongs to the diacylglycerol acyltransferase family.</text>
</comment>
<keyword evidence="10" id="KW-0012">Acyltransferase</keyword>
<keyword evidence="8" id="KW-0443">Lipid metabolism</keyword>
<dbReference type="Pfam" id="PF03982">
    <property type="entry name" value="DAGAT"/>
    <property type="match status" value="1"/>
</dbReference>
<dbReference type="eggNOG" id="KOG0831">
    <property type="taxonomic scope" value="Eukaryota"/>
</dbReference>
<evidence type="ECO:0000256" key="9">
    <source>
        <dbReference type="ARBA" id="ARBA00023136"/>
    </source>
</evidence>
<proteinExistence type="inferred from homology"/>
<keyword evidence="6 11" id="KW-0256">Endoplasmic reticulum</keyword>
<evidence type="ECO:0000256" key="3">
    <source>
        <dbReference type="ARBA" id="ARBA00022516"/>
    </source>
</evidence>
<keyword evidence="7 11" id="KW-1133">Transmembrane helix</keyword>
<evidence type="ECO:0000256" key="6">
    <source>
        <dbReference type="ARBA" id="ARBA00022824"/>
    </source>
</evidence>
<dbReference type="EC" id="2.3.1.-" evidence="11"/>
<evidence type="ECO:0000313" key="12">
    <source>
        <dbReference type="Ensembl" id="ENSLAFP00000005394.3"/>
    </source>
</evidence>
<evidence type="ECO:0000256" key="10">
    <source>
        <dbReference type="ARBA" id="ARBA00023315"/>
    </source>
</evidence>
<sequence>TTVQFPPQNASLLSQGLQVVAVLQWVFSFLGLAQVCMAVLLSLLVGRAWILAVLYLVWLYRDRDSPRTGGRRSAWVRNWAVWRHFCDYFPISLVKTAELDAHICIFVTAEKEITYGSWQEGQANSPAHKMLITSEKFYLHVLNPLYIYCTQISQTLPSPQSLVSSDKTSVSYLLSRPGSGQVAVLAVGGPLEALEAKPGEPILRIRNQKGFIKLALEHGASLVPVFSFGENELFQQIPNPRGSWLRAAQEALQSLLRVALPLFYGRWGLLLPFRTPVHTVVGAPIPVQLTPWPSQAQVDSLHALYVERLMQLFEEHKARYGVPAHQHLVLT</sequence>
<feature type="transmembrane region" description="Helical" evidence="11">
    <location>
        <begin position="12"/>
        <end position="32"/>
    </location>
</feature>
<reference evidence="12" key="3">
    <citation type="submission" date="2025-09" db="UniProtKB">
        <authorList>
            <consortium name="Ensembl"/>
        </authorList>
    </citation>
    <scope>IDENTIFICATION</scope>
    <source>
        <strain evidence="12">Isolate ISIS603380</strain>
    </source>
</reference>
<dbReference type="GeneTree" id="ENSGT01030000234582"/>
<evidence type="ECO:0000256" key="7">
    <source>
        <dbReference type="ARBA" id="ARBA00022989"/>
    </source>
</evidence>
<reference evidence="12" key="2">
    <citation type="submission" date="2025-08" db="UniProtKB">
        <authorList>
            <consortium name="Ensembl"/>
        </authorList>
    </citation>
    <scope>IDENTIFICATION</scope>
    <source>
        <strain evidence="12">Isolate ISIS603380</strain>
    </source>
</reference>
<accession>G3SY55</accession>
<name>G3SY55_LOXAF</name>
<dbReference type="Ensembl" id="ENSLAFT00000006425.3">
    <property type="protein sequence ID" value="ENSLAFP00000005394.3"/>
    <property type="gene ID" value="ENSLAFG00000006425.3"/>
</dbReference>
<reference evidence="12 13" key="1">
    <citation type="submission" date="2009-06" db="EMBL/GenBank/DDBJ databases">
        <title>The Genome Sequence of Loxodonta africana (African elephant).</title>
        <authorList>
            <person name="Di Palma F."/>
            <person name="Heiman D."/>
            <person name="Young S."/>
            <person name="Johnson J."/>
            <person name="Lander E.S."/>
            <person name="Lindblad-Toh K."/>
        </authorList>
    </citation>
    <scope>NUCLEOTIDE SEQUENCE [LARGE SCALE GENOMIC DNA]</scope>
    <source>
        <strain evidence="12 13">Isolate ISIS603380</strain>
    </source>
</reference>
<evidence type="ECO:0000256" key="5">
    <source>
        <dbReference type="ARBA" id="ARBA00022692"/>
    </source>
</evidence>
<dbReference type="InterPro" id="IPR007130">
    <property type="entry name" value="DAGAT"/>
</dbReference>
<keyword evidence="4 11" id="KW-0808">Transferase</keyword>
<dbReference type="CDD" id="cd07987">
    <property type="entry name" value="LPLAT_MGAT-like"/>
    <property type="match status" value="1"/>
</dbReference>
<dbReference type="AlphaFoldDB" id="G3SY55"/>
<feature type="transmembrane region" description="Helical" evidence="11">
    <location>
        <begin position="39"/>
        <end position="60"/>
    </location>
</feature>
<keyword evidence="9 11" id="KW-0472">Membrane</keyword>
<evidence type="ECO:0000256" key="4">
    <source>
        <dbReference type="ARBA" id="ARBA00022679"/>
    </source>
</evidence>
<evidence type="ECO:0000313" key="13">
    <source>
        <dbReference type="Proteomes" id="UP000007646"/>
    </source>
</evidence>
<evidence type="ECO:0000256" key="11">
    <source>
        <dbReference type="RuleBase" id="RU367023"/>
    </source>
</evidence>
<evidence type="ECO:0000256" key="2">
    <source>
        <dbReference type="ARBA" id="ARBA00005420"/>
    </source>
</evidence>
<keyword evidence="5 11" id="KW-0812">Transmembrane</keyword>
<dbReference type="InParanoid" id="G3SY55"/>
<comment type="subcellular location">
    <subcellularLocation>
        <location evidence="1 11">Endoplasmic reticulum membrane</location>
        <topology evidence="1 11">Multi-pass membrane protein</topology>
    </subcellularLocation>
</comment>
<dbReference type="GO" id="GO:0004144">
    <property type="term" value="F:diacylglycerol O-acyltransferase activity"/>
    <property type="evidence" value="ECO:0007669"/>
    <property type="project" value="TreeGrafter"/>
</dbReference>
<dbReference type="PANTHER" id="PTHR12317">
    <property type="entry name" value="DIACYLGLYCEROL O-ACYLTRANSFERASE"/>
    <property type="match status" value="1"/>
</dbReference>
<dbReference type="Proteomes" id="UP000007646">
    <property type="component" value="Unassembled WGS sequence"/>
</dbReference>
<keyword evidence="13" id="KW-1185">Reference proteome</keyword>
<evidence type="ECO:0000256" key="1">
    <source>
        <dbReference type="ARBA" id="ARBA00004477"/>
    </source>
</evidence>
<dbReference type="STRING" id="9785.ENSLAFP00000005394"/>
<dbReference type="GO" id="GO:0019432">
    <property type="term" value="P:triglyceride biosynthetic process"/>
    <property type="evidence" value="ECO:0007669"/>
    <property type="project" value="TreeGrafter"/>
</dbReference>
<dbReference type="PANTHER" id="PTHR12317:SF78">
    <property type="entry name" value="ACYLTRANSFERASE"/>
    <property type="match status" value="1"/>
</dbReference>
<organism evidence="12 13">
    <name type="scientific">Loxodonta africana</name>
    <name type="common">African elephant</name>
    <dbReference type="NCBI Taxonomy" id="9785"/>
    <lineage>
        <taxon>Eukaryota</taxon>
        <taxon>Metazoa</taxon>
        <taxon>Chordata</taxon>
        <taxon>Craniata</taxon>
        <taxon>Vertebrata</taxon>
        <taxon>Euteleostomi</taxon>
        <taxon>Mammalia</taxon>
        <taxon>Eutheria</taxon>
        <taxon>Afrotheria</taxon>
        <taxon>Proboscidea</taxon>
        <taxon>Elephantidae</taxon>
        <taxon>Loxodonta</taxon>
    </lineage>
</organism>
<protein>
    <recommendedName>
        <fullName evidence="11">Acyltransferase</fullName>
        <ecNumber evidence="11">2.3.1.-</ecNumber>
    </recommendedName>
</protein>
<keyword evidence="3" id="KW-0444">Lipid biosynthesis</keyword>
<dbReference type="GO" id="GO:0005789">
    <property type="term" value="C:endoplasmic reticulum membrane"/>
    <property type="evidence" value="ECO:0007669"/>
    <property type="project" value="UniProtKB-SubCell"/>
</dbReference>
<evidence type="ECO:0000256" key="8">
    <source>
        <dbReference type="ARBA" id="ARBA00023098"/>
    </source>
</evidence>